<dbReference type="FunFam" id="3.30.70.330:FF:000647">
    <property type="entry name" value="CCCH zinc finger and RRM domain protein"/>
    <property type="match status" value="1"/>
</dbReference>
<feature type="compositionally biased region" description="Basic and acidic residues" evidence="5">
    <location>
        <begin position="697"/>
        <end position="711"/>
    </location>
</feature>
<dbReference type="GO" id="GO:0008270">
    <property type="term" value="F:zinc ion binding"/>
    <property type="evidence" value="ECO:0007669"/>
    <property type="project" value="UniProtKB-KW"/>
</dbReference>
<feature type="region of interest" description="Disordered" evidence="5">
    <location>
        <begin position="679"/>
        <end position="725"/>
    </location>
</feature>
<feature type="compositionally biased region" description="Basic and acidic residues" evidence="5">
    <location>
        <begin position="448"/>
        <end position="487"/>
    </location>
</feature>
<keyword evidence="4" id="KW-0863">Zinc-finger</keyword>
<feature type="compositionally biased region" description="Low complexity" evidence="5">
    <location>
        <begin position="159"/>
        <end position="175"/>
    </location>
</feature>
<dbReference type="GO" id="GO:0005634">
    <property type="term" value="C:nucleus"/>
    <property type="evidence" value="ECO:0007669"/>
    <property type="project" value="TreeGrafter"/>
</dbReference>
<dbReference type="Pfam" id="PF01480">
    <property type="entry name" value="PWI"/>
    <property type="match status" value="1"/>
</dbReference>
<keyword evidence="9" id="KW-1185">Reference proteome</keyword>
<name>A0A8E5MI65_USTVR</name>
<feature type="compositionally biased region" description="Basic residues" evidence="5">
    <location>
        <begin position="310"/>
        <end position="319"/>
    </location>
</feature>
<evidence type="ECO:0000256" key="4">
    <source>
        <dbReference type="PROSITE-ProRule" id="PRU00723"/>
    </source>
</evidence>
<evidence type="ECO:0000256" key="1">
    <source>
        <dbReference type="ARBA" id="ARBA00022884"/>
    </source>
</evidence>
<evidence type="ECO:0008006" key="10">
    <source>
        <dbReference type="Google" id="ProtNLM"/>
    </source>
</evidence>
<dbReference type="PROSITE" id="PS50103">
    <property type="entry name" value="ZF_C3H1"/>
    <property type="match status" value="1"/>
</dbReference>
<dbReference type="Proteomes" id="UP000027002">
    <property type="component" value="Chromosome 4"/>
</dbReference>
<dbReference type="PROSITE" id="PS50102">
    <property type="entry name" value="RRM"/>
    <property type="match status" value="1"/>
</dbReference>
<dbReference type="EMBL" id="CP072756">
    <property type="protein sequence ID" value="QUC20701.1"/>
    <property type="molecule type" value="Genomic_DNA"/>
</dbReference>
<dbReference type="RefSeq" id="XP_042998374.1">
    <property type="nucleotide sequence ID" value="XM_043142440.1"/>
</dbReference>
<feature type="zinc finger region" description="C3H1-type" evidence="4">
    <location>
        <begin position="247"/>
        <end position="275"/>
    </location>
</feature>
<dbReference type="Pfam" id="PF00076">
    <property type="entry name" value="RRM_1"/>
    <property type="match status" value="1"/>
</dbReference>
<dbReference type="CDD" id="cd12257">
    <property type="entry name" value="RRM1_RBM26_like"/>
    <property type="match status" value="1"/>
</dbReference>
<dbReference type="InterPro" id="IPR000571">
    <property type="entry name" value="Znf_CCCH"/>
</dbReference>
<dbReference type="Gene3D" id="1.20.1390.10">
    <property type="entry name" value="PWI domain"/>
    <property type="match status" value="1"/>
</dbReference>
<protein>
    <recommendedName>
        <fullName evidence="10">CCCH zinc finger and RRM domain-containing protein</fullName>
    </recommendedName>
</protein>
<dbReference type="AlphaFoldDB" id="A0A8E5MI65"/>
<dbReference type="KEGG" id="uvi:66065720"/>
<dbReference type="GO" id="GO:0003723">
    <property type="term" value="F:RNA binding"/>
    <property type="evidence" value="ECO:0007669"/>
    <property type="project" value="UniProtKB-UniRule"/>
</dbReference>
<feature type="region of interest" description="Disordered" evidence="5">
    <location>
        <begin position="412"/>
        <end position="487"/>
    </location>
</feature>
<accession>A0A8E5MI65</accession>
<dbReference type="InterPro" id="IPR002483">
    <property type="entry name" value="PWI_dom"/>
</dbReference>
<evidence type="ECO:0000313" key="9">
    <source>
        <dbReference type="Proteomes" id="UP000027002"/>
    </source>
</evidence>
<dbReference type="OrthoDB" id="443401at2759"/>
<keyword evidence="4" id="KW-0479">Metal-binding</keyword>
<evidence type="ECO:0000256" key="2">
    <source>
        <dbReference type="ARBA" id="ARBA00043866"/>
    </source>
</evidence>
<comment type="function">
    <text evidence="2">May be involved in the turnover of nuclear polyadenylated (pA+) RNA.</text>
</comment>
<dbReference type="InterPro" id="IPR045137">
    <property type="entry name" value="RBM26/27"/>
</dbReference>
<dbReference type="PANTHER" id="PTHR14398">
    <property type="entry name" value="RNA RECOGNITION RRM/RNP DOMAIN"/>
    <property type="match status" value="1"/>
</dbReference>
<dbReference type="SUPFAM" id="SSF54928">
    <property type="entry name" value="RNA-binding domain, RBD"/>
    <property type="match status" value="2"/>
</dbReference>
<reference evidence="8" key="1">
    <citation type="submission" date="2020-03" db="EMBL/GenBank/DDBJ databases">
        <title>A mixture of massive structural variations and highly conserved coding sequences in Ustilaginoidea virens genome.</title>
        <authorList>
            <person name="Zhang K."/>
            <person name="Zhao Z."/>
            <person name="Zhang Z."/>
            <person name="Li Y."/>
            <person name="Hsiang T."/>
            <person name="Sun W."/>
        </authorList>
    </citation>
    <scope>NUCLEOTIDE SEQUENCE</scope>
    <source>
        <strain evidence="8">UV-8b</strain>
    </source>
</reference>
<sequence length="725" mass="79236">MLFPEDDAPLLKAWIVKRIEDTSDADSDVLADYVIALLKHDGDRESVRRLCEQEIPDFLTEDPKQFLDDVFQAITYKSYIPGAPPPPPLPQAAAPKPQPQPARPARPPQPPQPPPTRPPTQTPRGSILPPAPATQTAASPESLRKRRYHDQSGPASDVAADGTRGAGAPAAGRAVKQARRGRRGRADDGHNPYGFQYPMSMMMAPFDTDNPMEFMMRMQAMGLSFPPLPPLHDWAFSERADGMGGLPKKKGRCRDFDTKGYCSRGSTCVFDHGHGGDDAMLSKDEYDPAKAMMNVLQTPDAAAPGWPARGKQRGGRKGGARAPFSAEGPVTDHSKTTIVVENIPEEHFSEDQVRGFFSQFGNICQVSMQPYKHLAIVKFETWASANNAYRSPSVIFDNRFVKVFWYKDDKEKLPPSGPVPVTPANGTKLAPGSGNEAADAEPGIDMEEFQRRQEEAQKAYKEREDKRSALEKQRQELERKQQELLSKHQAEAERLQAKLAGKLGGGKEASPSASGADMLRAKLAALEQEAKMLGLDPNAAADDSSRHAGQAAAYHRGRGGHRGRASAYRGRGSFSAQAGRHAAYSQFSLDNRPKKLAVTGVDFTASDKDERLRHFLLNLGEFESVHTTPTVTHVSFRDRKTAEKFYSSLHGNELPGVEGRLELSWLSGVGAGASASVSVSVSGTGDATAGIDDDGPEEPREEQVREEERPVNMDYEVGDDYGWEG</sequence>
<dbReference type="InterPro" id="IPR035979">
    <property type="entry name" value="RBD_domain_sf"/>
</dbReference>
<evidence type="ECO:0000259" key="6">
    <source>
        <dbReference type="PROSITE" id="PS50102"/>
    </source>
</evidence>
<gene>
    <name evidence="8" type="ORF">UV8b_04942</name>
</gene>
<proteinExistence type="predicted"/>
<feature type="region of interest" description="Disordered" evidence="5">
    <location>
        <begin position="538"/>
        <end position="567"/>
    </location>
</feature>
<feature type="compositionally biased region" description="Basic residues" evidence="5">
    <location>
        <begin position="555"/>
        <end position="564"/>
    </location>
</feature>
<dbReference type="Gene3D" id="3.30.70.330">
    <property type="match status" value="1"/>
</dbReference>
<feature type="domain" description="RRM" evidence="6">
    <location>
        <begin position="336"/>
        <end position="408"/>
    </location>
</feature>
<evidence type="ECO:0000256" key="5">
    <source>
        <dbReference type="SAM" id="MobiDB-lite"/>
    </source>
</evidence>
<dbReference type="InterPro" id="IPR012677">
    <property type="entry name" value="Nucleotide-bd_a/b_plait_sf"/>
</dbReference>
<feature type="compositionally biased region" description="Acidic residues" evidence="5">
    <location>
        <begin position="438"/>
        <end position="447"/>
    </location>
</feature>
<feature type="compositionally biased region" description="Low complexity" evidence="5">
    <location>
        <begin position="679"/>
        <end position="690"/>
    </location>
</feature>
<feature type="region of interest" description="Disordered" evidence="5">
    <location>
        <begin position="300"/>
        <end position="330"/>
    </location>
</feature>
<dbReference type="PANTHER" id="PTHR14398:SF0">
    <property type="entry name" value="ZINC FINGER PROTEIN SWM"/>
    <property type="match status" value="1"/>
</dbReference>
<keyword evidence="1 3" id="KW-0694">RNA-binding</keyword>
<organism evidence="8 9">
    <name type="scientific">Ustilaginoidea virens</name>
    <name type="common">Rice false smut fungus</name>
    <name type="synonym">Villosiclava virens</name>
    <dbReference type="NCBI Taxonomy" id="1159556"/>
    <lineage>
        <taxon>Eukaryota</taxon>
        <taxon>Fungi</taxon>
        <taxon>Dikarya</taxon>
        <taxon>Ascomycota</taxon>
        <taxon>Pezizomycotina</taxon>
        <taxon>Sordariomycetes</taxon>
        <taxon>Hypocreomycetidae</taxon>
        <taxon>Hypocreales</taxon>
        <taxon>Clavicipitaceae</taxon>
        <taxon>Ustilaginoidea</taxon>
    </lineage>
</organism>
<dbReference type="InterPro" id="IPR000504">
    <property type="entry name" value="RRM_dom"/>
</dbReference>
<feature type="region of interest" description="Disordered" evidence="5">
    <location>
        <begin position="78"/>
        <end position="193"/>
    </location>
</feature>
<dbReference type="GeneID" id="66065720"/>
<evidence type="ECO:0000256" key="3">
    <source>
        <dbReference type="PROSITE-ProRule" id="PRU00176"/>
    </source>
</evidence>
<evidence type="ECO:0000259" key="7">
    <source>
        <dbReference type="PROSITE" id="PS50103"/>
    </source>
</evidence>
<feature type="compositionally biased region" description="Acidic residues" evidence="5">
    <location>
        <begin position="716"/>
        <end position="725"/>
    </location>
</feature>
<dbReference type="SMART" id="SM00360">
    <property type="entry name" value="RRM"/>
    <property type="match status" value="2"/>
</dbReference>
<dbReference type="Pfam" id="PF00642">
    <property type="entry name" value="zf-CCCH"/>
    <property type="match status" value="1"/>
</dbReference>
<feature type="compositionally biased region" description="Pro residues" evidence="5">
    <location>
        <begin position="82"/>
        <end position="121"/>
    </location>
</feature>
<feature type="domain" description="C3H1-type" evidence="7">
    <location>
        <begin position="247"/>
        <end position="275"/>
    </location>
</feature>
<keyword evidence="4" id="KW-0862">Zinc</keyword>
<evidence type="ECO:0000313" key="8">
    <source>
        <dbReference type="EMBL" id="QUC20701.1"/>
    </source>
</evidence>